<dbReference type="EMBL" id="CZVI01000049">
    <property type="protein sequence ID" value="CUS94442.1"/>
    <property type="molecule type" value="Genomic_DNA"/>
</dbReference>
<keyword evidence="6 7" id="KW-0998">Cell outer membrane</keyword>
<accession>A0A0P1LQF6</accession>
<evidence type="ECO:0000256" key="1">
    <source>
        <dbReference type="ARBA" id="ARBA00002591"/>
    </source>
</evidence>
<accession>A0A0P1LM30</accession>
<keyword evidence="9" id="KW-0966">Cell projection</keyword>
<accession>A0A0P1MFA0</accession>
<evidence type="ECO:0000256" key="3">
    <source>
        <dbReference type="ARBA" id="ARBA00022729"/>
    </source>
</evidence>
<accession>A0A0P1L7M1</accession>
<evidence type="ECO:0000256" key="5">
    <source>
        <dbReference type="ARBA" id="ARBA00023143"/>
    </source>
</evidence>
<dbReference type="GO" id="GO:0003774">
    <property type="term" value="F:cytoskeletal motor activity"/>
    <property type="evidence" value="ECO:0007669"/>
    <property type="project" value="InterPro"/>
</dbReference>
<dbReference type="InterPro" id="IPR000527">
    <property type="entry name" value="Flag_Lring"/>
</dbReference>
<dbReference type="OrthoDB" id="9789463at2"/>
<gene>
    <name evidence="7" type="primary">flgH</name>
    <name evidence="9" type="ORF">JGI4_01713</name>
    <name evidence="8" type="ORF">JGI8_01987</name>
</gene>
<comment type="subunit">
    <text evidence="7">The basal body constitutes a major portion of the flagellar organelle and consists of four rings (L,P,S, and M) mounted on a central rod.</text>
</comment>
<dbReference type="STRING" id="1633631.GCA_001442925_01708"/>
<name>A0A0P1LRG7_9BACT</name>
<sequence>MLRIFILFFIVLSYLRVFAQDVINRSLFSDQKAFKVGDVLTIIVVEVSSAESKAERDASRSGNINGSVSGSGALGFIPETGFSIGTGNEFKGQGSTSTRGTVKAKLSARIVKVDSTGNLVIEGKRIVNVNGDAQIIKIKGVVRPSDVNWDNTVYSYNIADAEIELTGKGMIYRNQSPSWITRLLHWLF</sequence>
<accession>A0A0P1LRY4</accession>
<keyword evidence="3" id="KW-0732">Signal</keyword>
<evidence type="ECO:0000313" key="9">
    <source>
        <dbReference type="EMBL" id="CUU07117.1"/>
    </source>
</evidence>
<keyword evidence="4 7" id="KW-0472">Membrane</keyword>
<evidence type="ECO:0000313" key="8">
    <source>
        <dbReference type="EMBL" id="CUS94442.1"/>
    </source>
</evidence>
<accession>A0A0P1P733</accession>
<evidence type="ECO:0000256" key="4">
    <source>
        <dbReference type="ARBA" id="ARBA00023136"/>
    </source>
</evidence>
<keyword evidence="9" id="KW-0969">Cilium</keyword>
<keyword evidence="11" id="KW-1185">Reference proteome</keyword>
<dbReference type="RefSeq" id="WP_075426507.1">
    <property type="nucleotide sequence ID" value="NZ_CZVL01000064.1"/>
</dbReference>
<evidence type="ECO:0000313" key="11">
    <source>
        <dbReference type="Proteomes" id="UP000182200"/>
    </source>
</evidence>
<reference evidence="8 11" key="2">
    <citation type="submission" date="2015-11" db="EMBL/GenBank/DDBJ databases">
        <authorList>
            <person name="Varghese N."/>
        </authorList>
    </citation>
    <scope>NUCLEOTIDE SEQUENCE [LARGE SCALE GENOMIC DNA]</scope>
    <source>
        <strain evidence="8 11">JGI-8</strain>
    </source>
</reference>
<dbReference type="PANTHER" id="PTHR34933:SF1">
    <property type="entry name" value="FLAGELLAR L-RING PROTEIN"/>
    <property type="match status" value="1"/>
</dbReference>
<dbReference type="HAMAP" id="MF_00415">
    <property type="entry name" value="FlgH"/>
    <property type="match status" value="1"/>
</dbReference>
<accession>A0A0P1MGI5</accession>
<accession>A0A0S4NAZ9</accession>
<dbReference type="Proteomes" id="UP000182200">
    <property type="component" value="Unassembled WGS sequence"/>
</dbReference>
<accession>A0A0P1L6G0</accession>
<dbReference type="GO" id="GO:0009427">
    <property type="term" value="C:bacterial-type flagellum basal body, distal rod, L ring"/>
    <property type="evidence" value="ECO:0007669"/>
    <property type="project" value="InterPro"/>
</dbReference>
<evidence type="ECO:0000313" key="10">
    <source>
        <dbReference type="Proteomes" id="UP000182011"/>
    </source>
</evidence>
<comment type="subcellular location">
    <subcellularLocation>
        <location evidence="7">Cell outer membrane</location>
    </subcellularLocation>
    <subcellularLocation>
        <location evidence="7">Bacterial flagellum basal body</location>
    </subcellularLocation>
</comment>
<dbReference type="PANTHER" id="PTHR34933">
    <property type="entry name" value="FLAGELLAR L-RING PROTEIN"/>
    <property type="match status" value="1"/>
</dbReference>
<dbReference type="Proteomes" id="UP000182011">
    <property type="component" value="Unassembled WGS sequence"/>
</dbReference>
<dbReference type="Pfam" id="PF02107">
    <property type="entry name" value="FlgH"/>
    <property type="match status" value="1"/>
</dbReference>
<comment type="similarity">
    <text evidence="2 7">Belongs to the FlgH family.</text>
</comment>
<proteinExistence type="inferred from homology"/>
<evidence type="ECO:0000256" key="7">
    <source>
        <dbReference type="HAMAP-Rule" id="MF_00415"/>
    </source>
</evidence>
<accession>A0A0P1LRG7</accession>
<dbReference type="PRINTS" id="PR01008">
    <property type="entry name" value="FLGLRINGFLGH"/>
</dbReference>
<reference evidence="9 10" key="1">
    <citation type="submission" date="2015-11" db="EMBL/GenBank/DDBJ databases">
        <authorList>
            <person name="Zhang Y."/>
            <person name="Guo Z."/>
        </authorList>
    </citation>
    <scope>NUCLEOTIDE SEQUENCE [LARGE SCALE GENOMIC DNA]</scope>
    <source>
        <strain evidence="9">JGI-4</strain>
    </source>
</reference>
<keyword evidence="9" id="KW-0282">Flagellum</keyword>
<protein>
    <recommendedName>
        <fullName evidence="7">Flagellar L-ring protein</fullName>
    </recommendedName>
    <alternativeName>
        <fullName evidence="7">Basal body L-ring protein</fullName>
    </alternativeName>
</protein>
<organism evidence="9 10">
    <name type="scientific">Candidatus Kryptonium thompsonii</name>
    <dbReference type="NCBI Taxonomy" id="1633631"/>
    <lineage>
        <taxon>Bacteria</taxon>
        <taxon>Pseudomonadati</taxon>
        <taxon>Candidatus Kryptoniota</taxon>
        <taxon>Candidatus Kryptonium</taxon>
    </lineage>
</organism>
<dbReference type="EMBL" id="FAOP01000006">
    <property type="protein sequence ID" value="CUU07117.1"/>
    <property type="molecule type" value="Genomic_DNA"/>
</dbReference>
<dbReference type="AlphaFoldDB" id="A0A0P1LRG7"/>
<dbReference type="GO" id="GO:0009279">
    <property type="term" value="C:cell outer membrane"/>
    <property type="evidence" value="ECO:0007669"/>
    <property type="project" value="UniProtKB-SubCell"/>
</dbReference>
<keyword evidence="5 7" id="KW-0975">Bacterial flagellum</keyword>
<dbReference type="GO" id="GO:0071973">
    <property type="term" value="P:bacterial-type flagellum-dependent cell motility"/>
    <property type="evidence" value="ECO:0007669"/>
    <property type="project" value="InterPro"/>
</dbReference>
<accession>A0A0P1MJB6</accession>
<comment type="function">
    <text evidence="1 7">Assembles around the rod to form the L-ring and probably protects the motor/basal body from shearing forces during rotation.</text>
</comment>
<accession>A0A0P1MME5</accession>
<evidence type="ECO:0000256" key="6">
    <source>
        <dbReference type="ARBA" id="ARBA00023237"/>
    </source>
</evidence>
<evidence type="ECO:0000256" key="2">
    <source>
        <dbReference type="ARBA" id="ARBA00006929"/>
    </source>
</evidence>